<dbReference type="SUPFAM" id="SSF54001">
    <property type="entry name" value="Cysteine proteinases"/>
    <property type="match status" value="1"/>
</dbReference>
<dbReference type="GO" id="GO:0016874">
    <property type="term" value="F:ligase activity"/>
    <property type="evidence" value="ECO:0007669"/>
    <property type="project" value="TreeGrafter"/>
</dbReference>
<dbReference type="PANTHER" id="PTHR30094">
    <property type="entry name" value="BIFUNCTIONAL GLUTATHIONYLSPERMIDINE SYNTHETASE/AMIDASE-RELATED"/>
    <property type="match status" value="1"/>
</dbReference>
<feature type="domain" description="Peptidase C51" evidence="1">
    <location>
        <begin position="1"/>
        <end position="118"/>
    </location>
</feature>
<dbReference type="Pfam" id="PF05257">
    <property type="entry name" value="CHAP"/>
    <property type="match status" value="1"/>
</dbReference>
<accession>G0UBX9</accession>
<name>G0UBX9_TRYVY</name>
<evidence type="ECO:0000313" key="2">
    <source>
        <dbReference type="EMBL" id="CCC53327.1"/>
    </source>
</evidence>
<organism evidence="2">
    <name type="scientific">Trypanosoma vivax (strain Y486)</name>
    <dbReference type="NCBI Taxonomy" id="1055687"/>
    <lineage>
        <taxon>Eukaryota</taxon>
        <taxon>Discoba</taxon>
        <taxon>Euglenozoa</taxon>
        <taxon>Kinetoplastea</taxon>
        <taxon>Metakinetoplastina</taxon>
        <taxon>Trypanosomatida</taxon>
        <taxon>Trypanosomatidae</taxon>
        <taxon>Trypanosoma</taxon>
        <taxon>Duttonella</taxon>
    </lineage>
</organism>
<dbReference type="AlphaFoldDB" id="G0UBX9"/>
<gene>
    <name evidence="2" type="ORF">TVY486_1108110</name>
</gene>
<dbReference type="InterPro" id="IPR007921">
    <property type="entry name" value="CHAP_dom"/>
</dbReference>
<reference evidence="2" key="1">
    <citation type="journal article" date="2012" name="Proc. Natl. Acad. Sci. U.S.A.">
        <title>Antigenic diversity is generated by distinct evolutionary mechanisms in African trypanosome species.</title>
        <authorList>
            <person name="Jackson A.P."/>
            <person name="Berry A."/>
            <person name="Aslett M."/>
            <person name="Allison H.C."/>
            <person name="Burton P."/>
            <person name="Vavrova-Anderson J."/>
            <person name="Brown R."/>
            <person name="Browne H."/>
            <person name="Corton N."/>
            <person name="Hauser H."/>
            <person name="Gamble J."/>
            <person name="Gilderthorp R."/>
            <person name="Marcello L."/>
            <person name="McQuillan J."/>
            <person name="Otto T.D."/>
            <person name="Quail M.A."/>
            <person name="Sanders M.J."/>
            <person name="van Tonder A."/>
            <person name="Ginger M.L."/>
            <person name="Field M.C."/>
            <person name="Barry J.D."/>
            <person name="Hertz-Fowler C."/>
            <person name="Berriman M."/>
        </authorList>
    </citation>
    <scope>NUCLEOTIDE SEQUENCE</scope>
    <source>
        <strain evidence="2">Y486</strain>
    </source>
</reference>
<dbReference type="Gene3D" id="3.90.1720.10">
    <property type="entry name" value="endopeptidase domain like (from Nostoc punctiforme)"/>
    <property type="match status" value="1"/>
</dbReference>
<evidence type="ECO:0000259" key="1">
    <source>
        <dbReference type="PROSITE" id="PS50911"/>
    </source>
</evidence>
<dbReference type="EMBL" id="HE573027">
    <property type="protein sequence ID" value="CCC53327.1"/>
    <property type="molecule type" value="Genomic_DNA"/>
</dbReference>
<dbReference type="PANTHER" id="PTHR30094:SF14">
    <property type="entry name" value="D-ALANYL-GLYCYL ENDOPEPTIDASE-LIKE PROTEIN"/>
    <property type="match status" value="1"/>
</dbReference>
<dbReference type="InterPro" id="IPR038765">
    <property type="entry name" value="Papain-like_cys_pep_sf"/>
</dbReference>
<proteinExistence type="predicted"/>
<dbReference type="PROSITE" id="PS50911">
    <property type="entry name" value="CHAP"/>
    <property type="match status" value="1"/>
</dbReference>
<sequence>MLRGTPAPAVFDSVVGAADIWQLDHAELMSGLRTPLLKYANGLPSKAGGSAPRVGDLLIYPRQPGFPYGHVAVVVGLSSDSVLVAEQNWSNDYWPLPHRNYSRRIPMQLDPEDQSYTIVEGPPIVVTGWVRSG</sequence>
<dbReference type="InterPro" id="IPR051705">
    <property type="entry name" value="Gsp_Synthetase/Amidase"/>
</dbReference>
<protein>
    <submittedName>
        <fullName evidence="2">Putative D-alanyl-glycyl endopeptidase</fullName>
    </submittedName>
</protein>
<dbReference type="VEuPathDB" id="TriTrypDB:TvY486_1108110"/>